<dbReference type="InterPro" id="IPR036412">
    <property type="entry name" value="HAD-like_sf"/>
</dbReference>
<protein>
    <submittedName>
        <fullName evidence="12">Ca2+-transporting ATPase</fullName>
    </submittedName>
</protein>
<dbReference type="SFLD" id="SFLDG00002">
    <property type="entry name" value="C1.7:_P-type_atpase_like"/>
    <property type="match status" value="1"/>
</dbReference>
<dbReference type="InterPro" id="IPR044492">
    <property type="entry name" value="P_typ_ATPase_HD_dom"/>
</dbReference>
<dbReference type="SUPFAM" id="SSF56784">
    <property type="entry name" value="HAD-like"/>
    <property type="match status" value="1"/>
</dbReference>
<feature type="transmembrane region" description="Helical" evidence="8">
    <location>
        <begin position="741"/>
        <end position="761"/>
    </location>
</feature>
<keyword evidence="6 8" id="KW-1133">Transmembrane helix</keyword>
<evidence type="ECO:0000259" key="10">
    <source>
        <dbReference type="Pfam" id="PF00689"/>
    </source>
</evidence>
<accession>A0A562SS96</accession>
<dbReference type="InterPro" id="IPR008250">
    <property type="entry name" value="ATPase_P-typ_transduc_dom_A_sf"/>
</dbReference>
<dbReference type="PROSITE" id="PS00154">
    <property type="entry name" value="ATPASE_E1_E2"/>
    <property type="match status" value="1"/>
</dbReference>
<dbReference type="PRINTS" id="PR00119">
    <property type="entry name" value="CATATPASE"/>
</dbReference>
<dbReference type="Proteomes" id="UP000316778">
    <property type="component" value="Unassembled WGS sequence"/>
</dbReference>
<dbReference type="InterPro" id="IPR001757">
    <property type="entry name" value="P_typ_ATPase"/>
</dbReference>
<dbReference type="PANTHER" id="PTHR42861">
    <property type="entry name" value="CALCIUM-TRANSPORTING ATPASE"/>
    <property type="match status" value="1"/>
</dbReference>
<keyword evidence="2 8" id="KW-0812">Transmembrane</keyword>
<dbReference type="Pfam" id="PF00702">
    <property type="entry name" value="Hydrolase"/>
    <property type="match status" value="1"/>
</dbReference>
<feature type="transmembrane region" description="Helical" evidence="8">
    <location>
        <begin position="632"/>
        <end position="653"/>
    </location>
</feature>
<dbReference type="EMBL" id="VLLG01000005">
    <property type="protein sequence ID" value="TWI84139.1"/>
    <property type="molecule type" value="Genomic_DNA"/>
</dbReference>
<dbReference type="Gene3D" id="3.40.1110.10">
    <property type="entry name" value="Calcium-transporting ATPase, cytoplasmic domain N"/>
    <property type="match status" value="1"/>
</dbReference>
<dbReference type="SFLD" id="SFLDF00027">
    <property type="entry name" value="p-type_atpase"/>
    <property type="match status" value="1"/>
</dbReference>
<dbReference type="GO" id="GO:0005524">
    <property type="term" value="F:ATP binding"/>
    <property type="evidence" value="ECO:0007669"/>
    <property type="project" value="UniProtKB-KW"/>
</dbReference>
<dbReference type="Gene3D" id="1.20.1110.10">
    <property type="entry name" value="Calcium-transporting ATPase, transmembrane domain"/>
    <property type="match status" value="1"/>
</dbReference>
<dbReference type="InterPro" id="IPR006068">
    <property type="entry name" value="ATPase_P-typ_cation-transptr_C"/>
</dbReference>
<feature type="transmembrane region" description="Helical" evidence="8">
    <location>
        <begin position="251"/>
        <end position="284"/>
    </location>
</feature>
<dbReference type="Gene3D" id="2.70.150.10">
    <property type="entry name" value="Calcium-transporting ATPase, cytoplasmic transduction domain A"/>
    <property type="match status" value="1"/>
</dbReference>
<feature type="domain" description="P-type ATPase A" evidence="9">
    <location>
        <begin position="104"/>
        <end position="207"/>
    </location>
</feature>
<dbReference type="SFLD" id="SFLDS00003">
    <property type="entry name" value="Haloacid_Dehalogenase"/>
    <property type="match status" value="1"/>
</dbReference>
<feature type="domain" description="Cation-transporting P-type ATPase C-terminal" evidence="10">
    <location>
        <begin position="658"/>
        <end position="827"/>
    </location>
</feature>
<feature type="transmembrane region" description="Helical" evidence="8">
    <location>
        <begin position="799"/>
        <end position="826"/>
    </location>
</feature>
<evidence type="ECO:0000259" key="9">
    <source>
        <dbReference type="Pfam" id="PF00122"/>
    </source>
</evidence>
<dbReference type="GO" id="GO:0016887">
    <property type="term" value="F:ATP hydrolysis activity"/>
    <property type="evidence" value="ECO:0007669"/>
    <property type="project" value="InterPro"/>
</dbReference>
<keyword evidence="3" id="KW-0547">Nucleotide-binding</keyword>
<dbReference type="PRINTS" id="PR00120">
    <property type="entry name" value="HATPASE"/>
</dbReference>
<evidence type="ECO:0000256" key="4">
    <source>
        <dbReference type="ARBA" id="ARBA00022840"/>
    </source>
</evidence>
<feature type="transmembrane region" description="Helical" evidence="8">
    <location>
        <begin position="73"/>
        <end position="92"/>
    </location>
</feature>
<name>A0A562SS96_CHIJA</name>
<dbReference type="Pfam" id="PF00122">
    <property type="entry name" value="E1-E2_ATPase"/>
    <property type="match status" value="1"/>
</dbReference>
<keyword evidence="5" id="KW-1278">Translocase</keyword>
<evidence type="ECO:0000313" key="13">
    <source>
        <dbReference type="Proteomes" id="UP000316778"/>
    </source>
</evidence>
<dbReference type="InterPro" id="IPR059000">
    <property type="entry name" value="ATPase_P-type_domA"/>
</dbReference>
<keyword evidence="4" id="KW-0067">ATP-binding</keyword>
<dbReference type="InterPro" id="IPR023214">
    <property type="entry name" value="HAD_sf"/>
</dbReference>
<feature type="transmembrane region" description="Helical" evidence="8">
    <location>
        <begin position="773"/>
        <end position="793"/>
    </location>
</feature>
<keyword evidence="13" id="KW-1185">Reference proteome</keyword>
<evidence type="ECO:0000256" key="3">
    <source>
        <dbReference type="ARBA" id="ARBA00022741"/>
    </source>
</evidence>
<evidence type="ECO:0000256" key="2">
    <source>
        <dbReference type="ARBA" id="ARBA00022692"/>
    </source>
</evidence>
<dbReference type="GO" id="GO:0016020">
    <property type="term" value="C:membrane"/>
    <property type="evidence" value="ECO:0007669"/>
    <property type="project" value="UniProtKB-SubCell"/>
</dbReference>
<comment type="caution">
    <text evidence="12">The sequence shown here is derived from an EMBL/GenBank/DDBJ whole genome shotgun (WGS) entry which is preliminary data.</text>
</comment>
<dbReference type="InterPro" id="IPR023299">
    <property type="entry name" value="ATPase_P-typ_cyto_dom_N"/>
</dbReference>
<dbReference type="AlphaFoldDB" id="A0A562SS96"/>
<feature type="transmembrane region" description="Helical" evidence="8">
    <location>
        <begin position="708"/>
        <end position="729"/>
    </location>
</feature>
<gene>
    <name evidence="12" type="ORF">LX66_4501</name>
</gene>
<dbReference type="SUPFAM" id="SSF81653">
    <property type="entry name" value="Calcium ATPase, transduction domain A"/>
    <property type="match status" value="1"/>
</dbReference>
<dbReference type="Gene3D" id="3.40.50.1000">
    <property type="entry name" value="HAD superfamily/HAD-like"/>
    <property type="match status" value="1"/>
</dbReference>
<dbReference type="NCBIfam" id="TIGR01494">
    <property type="entry name" value="ATPase_P-type"/>
    <property type="match status" value="2"/>
</dbReference>
<keyword evidence="7 8" id="KW-0472">Membrane</keyword>
<organism evidence="12 13">
    <name type="scientific">Chitinophaga japonensis</name>
    <name type="common">Flexibacter japonensis</name>
    <dbReference type="NCBI Taxonomy" id="104662"/>
    <lineage>
        <taxon>Bacteria</taxon>
        <taxon>Pseudomonadati</taxon>
        <taxon>Bacteroidota</taxon>
        <taxon>Chitinophagia</taxon>
        <taxon>Chitinophagales</taxon>
        <taxon>Chitinophagaceae</taxon>
        <taxon>Chitinophaga</taxon>
    </lineage>
</organism>
<feature type="transmembrane region" description="Helical" evidence="8">
    <location>
        <begin position="48"/>
        <end position="67"/>
    </location>
</feature>
<dbReference type="Pfam" id="PF00689">
    <property type="entry name" value="Cation_ATPase_C"/>
    <property type="match status" value="1"/>
</dbReference>
<feature type="transmembrane region" description="Helical" evidence="8">
    <location>
        <begin position="228"/>
        <end position="245"/>
    </location>
</feature>
<sequence length="837" mass="91787">MGMIRNISTPVQYSGLRQADVPRLQALHGKNKFQAASSGKWRSMVWGIVREPMFLLLLAACLVYFILGSFAEGSMILLAMLLVTAISLYQEVKSSRALEALRQYTAPRATVIRDGREKMVDTEELVPGDLLLLSEGELAPADGIIISANDLTVNESLMTGESLPVEKGPVPGNNLLYQGTTINTGRCMVKVAATGNQTALAQMGQAIATVETPPTLLQRQVNRAVRRLALFGIVAFIAICVVSFIKGNGLAASILLGLTLAMAAIPEEIPVAFSSFMALGAYYMSGKGIISRQPQVIEHLGAIGVLCLDKTGTITENRMKVVMVYDHRTGRQTDMTQQSLPGDSRLLFYAALASERQPFDTMEKAIFEAYTEQEPLHAPLPFMLHEYPLEGRPPMMTHVYPHNGSLIAAAKGAPERIMQVCRLEEAAVQELNGLLKTMASRGYRVLGVATALHAGGELPAAQDSFNWQFEGFICLYDPPKENAAAVIEQVYDAGIRVKLITGDYPETARYIAQQTGIRNHLYSITGEEVMAMSDTQLQSTVNLVSVYTRMFPEAKLKVINALKAGGEIVAMTGDGVNDGPALKAADIGIAMGKKGTEIARLAADLVITDDDLEKIPEAVYQGRKVYSNLKKAVRYIISIHIPIILTAALPLLLGWKYPVIFTPIHVIFLELIMGPTCSIFFEREPVEAADMSAAGNRRNESLFRTDELLITITQGLIITAGVLGIYYYFMQAFSLEMTRTMVFTTLLISNIFLTFTNRSFTENVAHTMRYKNSLAPLVLIVSLLFLVLIHLVAPVRQLFGLTAISFAAFMICLATAFISIAWFELYKTNLKSDRIRA</sequence>
<evidence type="ECO:0000259" key="11">
    <source>
        <dbReference type="Pfam" id="PF00690"/>
    </source>
</evidence>
<evidence type="ECO:0000256" key="7">
    <source>
        <dbReference type="ARBA" id="ARBA00023136"/>
    </source>
</evidence>
<feature type="transmembrane region" description="Helical" evidence="8">
    <location>
        <begin position="659"/>
        <end position="681"/>
    </location>
</feature>
<dbReference type="InterPro" id="IPR018303">
    <property type="entry name" value="ATPase_P-typ_P_site"/>
</dbReference>
<comment type="subcellular location">
    <subcellularLocation>
        <location evidence="1">Membrane</location>
        <topology evidence="1">Multi-pass membrane protein</topology>
    </subcellularLocation>
</comment>
<feature type="domain" description="Cation-transporting P-type ATPase N-terminal" evidence="11">
    <location>
        <begin position="13"/>
        <end position="63"/>
    </location>
</feature>
<evidence type="ECO:0000256" key="8">
    <source>
        <dbReference type="SAM" id="Phobius"/>
    </source>
</evidence>
<evidence type="ECO:0000256" key="1">
    <source>
        <dbReference type="ARBA" id="ARBA00004141"/>
    </source>
</evidence>
<dbReference type="InterPro" id="IPR023298">
    <property type="entry name" value="ATPase_P-typ_TM_dom_sf"/>
</dbReference>
<proteinExistence type="predicted"/>
<dbReference type="InterPro" id="IPR004014">
    <property type="entry name" value="ATPase_P-typ_cation-transptr_N"/>
</dbReference>
<evidence type="ECO:0000313" key="12">
    <source>
        <dbReference type="EMBL" id="TWI84139.1"/>
    </source>
</evidence>
<dbReference type="SUPFAM" id="SSF81665">
    <property type="entry name" value="Calcium ATPase, transmembrane domain M"/>
    <property type="match status" value="1"/>
</dbReference>
<evidence type="ECO:0000256" key="6">
    <source>
        <dbReference type="ARBA" id="ARBA00022989"/>
    </source>
</evidence>
<dbReference type="Pfam" id="PF00690">
    <property type="entry name" value="Cation_ATPase_N"/>
    <property type="match status" value="1"/>
</dbReference>
<reference evidence="12 13" key="1">
    <citation type="journal article" date="2013" name="Stand. Genomic Sci.">
        <title>Genomic Encyclopedia of Type Strains, Phase I: The one thousand microbial genomes (KMG-I) project.</title>
        <authorList>
            <person name="Kyrpides N.C."/>
            <person name="Woyke T."/>
            <person name="Eisen J.A."/>
            <person name="Garrity G."/>
            <person name="Lilburn T.G."/>
            <person name="Beck B.J."/>
            <person name="Whitman W.B."/>
            <person name="Hugenholtz P."/>
            <person name="Klenk H.P."/>
        </authorList>
    </citation>
    <scope>NUCLEOTIDE SEQUENCE [LARGE SCALE GENOMIC DNA]</scope>
    <source>
        <strain evidence="12 13">DSM 13484</strain>
    </source>
</reference>
<evidence type="ECO:0000256" key="5">
    <source>
        <dbReference type="ARBA" id="ARBA00022967"/>
    </source>
</evidence>